<keyword evidence="2" id="KW-1185">Reference proteome</keyword>
<dbReference type="OMA" id="WYKMEPR"/>
<dbReference type="AlphaFoldDB" id="A0A7J6TQF4"/>
<dbReference type="EMBL" id="JABANO010009031">
    <property type="protein sequence ID" value="KAF4747578.1"/>
    <property type="molecule type" value="Genomic_DNA"/>
</dbReference>
<gene>
    <name evidence="1" type="ORF">FOZ63_001862</name>
</gene>
<evidence type="ECO:0000313" key="2">
    <source>
        <dbReference type="Proteomes" id="UP000553632"/>
    </source>
</evidence>
<proteinExistence type="predicted"/>
<sequence>MSLESVAAKVQAANWNDPPSAGVSKCTLESVDATIEGMDGQKLAANIRLTAMGLHVRALGRDIKVNQKVGNKVIDGLREELLVPEVDFNKVVQTCDFSCPLTRLEDVTYSRDLVIGVGPRDTWFGKVKGPQVYNSQGLILDTLPVISWDLFNEFESRVMDLPLLNTFHIVPDIWYKMEPRLRLFICNNSTRFDELIDVVDVKCLHDEGIDYSPRLANLGQFIRFMVVRTFLDLTNQWDSESTYPFLVLSRMAYDTKAVVQKVKPITLSLFFTIKRVYAMYNTIFWRTQWNYYTHRNEYGIVQRLEKGFDHQAFQVFKKYEPYLQFFLVDGVATEGMLEAIPHIEKAYCYTKGSYGKDGWKSWGKDDGTWKSPDAYVGKKEGGSEHKDTWFFF</sequence>
<evidence type="ECO:0000313" key="1">
    <source>
        <dbReference type="EMBL" id="KAF4747578.1"/>
    </source>
</evidence>
<name>A0A7J6TQF4_PEROL</name>
<comment type="caution">
    <text evidence="1">The sequence shown here is derived from an EMBL/GenBank/DDBJ whole genome shotgun (WGS) entry which is preliminary data.</text>
</comment>
<protein>
    <submittedName>
        <fullName evidence="1">Uncharacterized protein</fullName>
    </submittedName>
</protein>
<accession>A0A7J6TQF4</accession>
<organism evidence="1 2">
    <name type="scientific">Perkinsus olseni</name>
    <name type="common">Perkinsus atlanticus</name>
    <dbReference type="NCBI Taxonomy" id="32597"/>
    <lineage>
        <taxon>Eukaryota</taxon>
        <taxon>Sar</taxon>
        <taxon>Alveolata</taxon>
        <taxon>Perkinsozoa</taxon>
        <taxon>Perkinsea</taxon>
        <taxon>Perkinsida</taxon>
        <taxon>Perkinsidae</taxon>
        <taxon>Perkinsus</taxon>
    </lineage>
</organism>
<dbReference type="Proteomes" id="UP000553632">
    <property type="component" value="Unassembled WGS sequence"/>
</dbReference>
<reference evidence="1 2" key="1">
    <citation type="submission" date="2020-04" db="EMBL/GenBank/DDBJ databases">
        <title>Perkinsus olseni comparative genomics.</title>
        <authorList>
            <person name="Bogema D.R."/>
        </authorList>
    </citation>
    <scope>NUCLEOTIDE SEQUENCE [LARGE SCALE GENOMIC DNA]</scope>
    <source>
        <strain evidence="1 2">ATCC PRA-207</strain>
    </source>
</reference>